<dbReference type="GO" id="GO:0042773">
    <property type="term" value="P:ATP synthesis coupled electron transport"/>
    <property type="evidence" value="ECO:0007669"/>
    <property type="project" value="InterPro"/>
</dbReference>
<evidence type="ECO:0000256" key="6">
    <source>
        <dbReference type="ARBA" id="ARBA00023136"/>
    </source>
</evidence>
<feature type="transmembrane region" description="Helical" evidence="8">
    <location>
        <begin position="406"/>
        <end position="430"/>
    </location>
</feature>
<dbReference type="PANTHER" id="PTHR42703">
    <property type="entry name" value="NADH DEHYDROGENASE"/>
    <property type="match status" value="1"/>
</dbReference>
<feature type="transmembrane region" description="Helical" evidence="8">
    <location>
        <begin position="331"/>
        <end position="352"/>
    </location>
</feature>
<dbReference type="Proteomes" id="UP000316727">
    <property type="component" value="Unassembled WGS sequence"/>
</dbReference>
<keyword evidence="4 7" id="KW-0812">Transmembrane</keyword>
<feature type="transmembrane region" description="Helical" evidence="8">
    <location>
        <begin position="274"/>
        <end position="296"/>
    </location>
</feature>
<dbReference type="InterPro" id="IPR003918">
    <property type="entry name" value="NADH_UbQ_OxRdtase"/>
</dbReference>
<keyword evidence="11" id="KW-1185">Reference proteome</keyword>
<proteinExistence type="inferred from homology"/>
<feature type="transmembrane region" description="Helical" evidence="8">
    <location>
        <begin position="244"/>
        <end position="268"/>
    </location>
</feature>
<comment type="subcellular location">
    <subcellularLocation>
        <location evidence="1">Cell membrane</location>
        <topology evidence="1">Multi-pass membrane protein</topology>
    </subcellularLocation>
    <subcellularLocation>
        <location evidence="7">Membrane</location>
        <topology evidence="7">Multi-pass membrane protein</topology>
    </subcellularLocation>
</comment>
<keyword evidence="3" id="KW-1003">Cell membrane</keyword>
<feature type="domain" description="NADH:quinone oxidoreductase/Mrp antiporter transmembrane" evidence="9">
    <location>
        <begin position="129"/>
        <end position="422"/>
    </location>
</feature>
<comment type="caution">
    <text evidence="10">The sequence shown here is derived from an EMBL/GenBank/DDBJ whole genome shotgun (WGS) entry which is preliminary data.</text>
</comment>
<evidence type="ECO:0000256" key="7">
    <source>
        <dbReference type="RuleBase" id="RU000320"/>
    </source>
</evidence>
<feature type="transmembrane region" description="Helical" evidence="8">
    <location>
        <begin position="164"/>
        <end position="186"/>
    </location>
</feature>
<dbReference type="InterPro" id="IPR001750">
    <property type="entry name" value="ND/Mrp_TM"/>
</dbReference>
<dbReference type="OrthoDB" id="9807568at2"/>
<feature type="transmembrane region" description="Helical" evidence="8">
    <location>
        <begin position="303"/>
        <end position="325"/>
    </location>
</feature>
<dbReference type="GO" id="GO:0008137">
    <property type="term" value="F:NADH dehydrogenase (ubiquinone) activity"/>
    <property type="evidence" value="ECO:0007669"/>
    <property type="project" value="InterPro"/>
</dbReference>
<evidence type="ECO:0000256" key="3">
    <source>
        <dbReference type="ARBA" id="ARBA00022475"/>
    </source>
</evidence>
<feature type="transmembrane region" description="Helical" evidence="8">
    <location>
        <begin position="32"/>
        <end position="50"/>
    </location>
</feature>
<gene>
    <name evidence="10" type="ORF">FJM65_01120</name>
</gene>
<sequence>MHPDLLLVLPLLIPLYGTLLCLFLWQREVWQSIMTGVVQLLWLGSVLLLLREVLSAHVVSTQIGNWPAPFGITLVADMFSVLMLVAAAVASLAVYLYALQGLDLTRQRFGYFPLLLLLQMGISGVCLTGDLFNMFVWFEVLLICCFALLSLGGSKSQLEGTLKYVTINFLASGLLLSGIGVVYSLYGSLNLAELAVLVREPHHPNLPLLSMASVFFLVGFGIKSAIFPLFFWLPASYHAPPIAISALIAGLVTKVGIYAFIRLFTLVFVSDSGITLPLLAGLSALTMLVGVIGAAAQTDFKKILSFHIISQIGYMLMGLAIFTPLALAGSIFFILHNILVKTNLFLVSGLVAQRYRTFSLKKLGGVYLLQPVLALLFLLTALSLAGTPPLSGFWGKLMLAKGGLEAGNYILVTVSLGVSLITLFSMTKIWNEVFWKPRPRTDRPDTILPPVSKLRRRMAYLPVVFLLACILGMGIFASPIVRFSERAADGLLQVQPYTDTVLAKSKPEQVEESKQIHETALHP</sequence>
<feature type="transmembrane region" description="Helical" evidence="8">
    <location>
        <begin position="364"/>
        <end position="386"/>
    </location>
</feature>
<dbReference type="Pfam" id="PF00361">
    <property type="entry name" value="Proton_antipo_M"/>
    <property type="match status" value="1"/>
</dbReference>
<protein>
    <submittedName>
        <fullName evidence="10">Na+/H+ antiporter subunit D</fullName>
    </submittedName>
</protein>
<evidence type="ECO:0000313" key="10">
    <source>
        <dbReference type="EMBL" id="TPE45975.1"/>
    </source>
</evidence>
<feature type="transmembrane region" description="Helical" evidence="8">
    <location>
        <begin position="109"/>
        <end position="128"/>
    </location>
</feature>
<feature type="transmembrane region" description="Helical" evidence="8">
    <location>
        <begin position="70"/>
        <end position="97"/>
    </location>
</feature>
<dbReference type="AlphaFoldDB" id="A0A501WBT4"/>
<dbReference type="RefSeq" id="WP_140618517.1">
    <property type="nucleotide sequence ID" value="NZ_VFRQ01000001.1"/>
</dbReference>
<evidence type="ECO:0000313" key="11">
    <source>
        <dbReference type="Proteomes" id="UP000316727"/>
    </source>
</evidence>
<organism evidence="10 11">
    <name type="scientific">Pontibacter mangrovi</name>
    <dbReference type="NCBI Taxonomy" id="2589816"/>
    <lineage>
        <taxon>Bacteria</taxon>
        <taxon>Pseudomonadati</taxon>
        <taxon>Bacteroidota</taxon>
        <taxon>Cytophagia</taxon>
        <taxon>Cytophagales</taxon>
        <taxon>Hymenobacteraceae</taxon>
        <taxon>Pontibacter</taxon>
    </lineage>
</organism>
<keyword evidence="6 8" id="KW-0472">Membrane</keyword>
<evidence type="ECO:0000259" key="9">
    <source>
        <dbReference type="Pfam" id="PF00361"/>
    </source>
</evidence>
<feature type="transmembrane region" description="Helical" evidence="8">
    <location>
        <begin position="459"/>
        <end position="481"/>
    </location>
</feature>
<dbReference type="PRINTS" id="PR01437">
    <property type="entry name" value="NUOXDRDTASE4"/>
</dbReference>
<keyword evidence="5 8" id="KW-1133">Transmembrane helix</keyword>
<evidence type="ECO:0000256" key="5">
    <source>
        <dbReference type="ARBA" id="ARBA00022989"/>
    </source>
</evidence>
<evidence type="ECO:0000256" key="2">
    <source>
        <dbReference type="ARBA" id="ARBA00005346"/>
    </source>
</evidence>
<dbReference type="PANTHER" id="PTHR42703:SF1">
    <property type="entry name" value="NA(+)_H(+) ANTIPORTER SUBUNIT D1"/>
    <property type="match status" value="1"/>
</dbReference>
<feature type="transmembrane region" description="Helical" evidence="8">
    <location>
        <begin position="134"/>
        <end position="152"/>
    </location>
</feature>
<dbReference type="EMBL" id="VFRQ01000001">
    <property type="protein sequence ID" value="TPE45975.1"/>
    <property type="molecule type" value="Genomic_DNA"/>
</dbReference>
<accession>A0A501WBT4</accession>
<evidence type="ECO:0000256" key="4">
    <source>
        <dbReference type="ARBA" id="ARBA00022692"/>
    </source>
</evidence>
<dbReference type="GO" id="GO:0005886">
    <property type="term" value="C:plasma membrane"/>
    <property type="evidence" value="ECO:0007669"/>
    <property type="project" value="UniProtKB-SubCell"/>
</dbReference>
<evidence type="ECO:0000256" key="1">
    <source>
        <dbReference type="ARBA" id="ARBA00004651"/>
    </source>
</evidence>
<name>A0A501WBT4_9BACT</name>
<evidence type="ECO:0000256" key="8">
    <source>
        <dbReference type="SAM" id="Phobius"/>
    </source>
</evidence>
<dbReference type="InterPro" id="IPR050586">
    <property type="entry name" value="CPA3_Na-H_Antiporter_D"/>
</dbReference>
<feature type="transmembrane region" description="Helical" evidence="8">
    <location>
        <begin position="206"/>
        <end position="232"/>
    </location>
</feature>
<comment type="similarity">
    <text evidence="2">Belongs to the CPA3 antiporters (TC 2.A.63) subunit D family.</text>
</comment>
<feature type="transmembrane region" description="Helical" evidence="8">
    <location>
        <begin position="6"/>
        <end position="25"/>
    </location>
</feature>
<reference evidence="10 11" key="1">
    <citation type="submission" date="2019-06" db="EMBL/GenBank/DDBJ databases">
        <title>A novel bacterium of genus Pontibacter, isolated from marine sediment.</title>
        <authorList>
            <person name="Huang H."/>
            <person name="Mo K."/>
            <person name="Hu Y."/>
        </authorList>
    </citation>
    <scope>NUCLEOTIDE SEQUENCE [LARGE SCALE GENOMIC DNA]</scope>
    <source>
        <strain evidence="10 11">HB172049</strain>
    </source>
</reference>